<dbReference type="EMBL" id="GEZM01005567">
    <property type="protein sequence ID" value="JAV96088.1"/>
    <property type="molecule type" value="Transcribed_RNA"/>
</dbReference>
<dbReference type="GO" id="GO:0005912">
    <property type="term" value="C:adherens junction"/>
    <property type="evidence" value="ECO:0007669"/>
    <property type="project" value="TreeGrafter"/>
</dbReference>
<dbReference type="PANTHER" id="PTHR24214:SF38">
    <property type="entry name" value="PDZ AND LIM DOMAIN PROTEIN ZASP-RELATED"/>
    <property type="match status" value="1"/>
</dbReference>
<reference evidence="6" key="1">
    <citation type="journal article" date="2016" name="Sci. Rep.">
        <title>Molecular characterization of firefly nuptial gifts: a multi-omics approach sheds light on postcopulatory sexual selection.</title>
        <authorList>
            <person name="Al-Wathiqui N."/>
            <person name="Fallon T.R."/>
            <person name="South A."/>
            <person name="Weng J.K."/>
            <person name="Lewis S.M."/>
        </authorList>
    </citation>
    <scope>NUCLEOTIDE SEQUENCE</scope>
</reference>
<evidence type="ECO:0000256" key="3">
    <source>
        <dbReference type="ARBA" id="ARBA00023038"/>
    </source>
</evidence>
<protein>
    <recommendedName>
        <fullName evidence="5">PDZ domain-containing protein</fullName>
    </recommendedName>
</protein>
<dbReference type="AlphaFoldDB" id="A0A1Y1NEW9"/>
<evidence type="ECO:0000256" key="1">
    <source>
        <dbReference type="ARBA" id="ARBA00004496"/>
    </source>
</evidence>
<dbReference type="Gene3D" id="2.30.42.10">
    <property type="match status" value="1"/>
</dbReference>
<feature type="region of interest" description="Disordered" evidence="4">
    <location>
        <begin position="355"/>
        <end position="439"/>
    </location>
</feature>
<dbReference type="SUPFAM" id="SSF50156">
    <property type="entry name" value="PDZ domain-like"/>
    <property type="match status" value="1"/>
</dbReference>
<dbReference type="GO" id="GO:0001725">
    <property type="term" value="C:stress fiber"/>
    <property type="evidence" value="ECO:0007669"/>
    <property type="project" value="TreeGrafter"/>
</dbReference>
<evidence type="ECO:0000259" key="5">
    <source>
        <dbReference type="PROSITE" id="PS50106"/>
    </source>
</evidence>
<dbReference type="GO" id="GO:0031941">
    <property type="term" value="C:filamentous actin"/>
    <property type="evidence" value="ECO:0007669"/>
    <property type="project" value="TreeGrafter"/>
</dbReference>
<feature type="compositionally biased region" description="Basic and acidic residues" evidence="4">
    <location>
        <begin position="247"/>
        <end position="256"/>
    </location>
</feature>
<dbReference type="GO" id="GO:0030036">
    <property type="term" value="P:actin cytoskeleton organization"/>
    <property type="evidence" value="ECO:0007669"/>
    <property type="project" value="TreeGrafter"/>
</dbReference>
<evidence type="ECO:0000256" key="4">
    <source>
        <dbReference type="SAM" id="MobiDB-lite"/>
    </source>
</evidence>
<dbReference type="Pfam" id="PF00595">
    <property type="entry name" value="PDZ"/>
    <property type="match status" value="1"/>
</dbReference>
<name>A0A1Y1NEW9_PHOPY</name>
<keyword evidence="3" id="KW-0862">Zinc</keyword>
<comment type="subcellular location">
    <subcellularLocation>
        <location evidence="1">Cytoplasm</location>
    </subcellularLocation>
</comment>
<dbReference type="GO" id="GO:0003779">
    <property type="term" value="F:actin binding"/>
    <property type="evidence" value="ECO:0007669"/>
    <property type="project" value="TreeGrafter"/>
</dbReference>
<feature type="domain" description="PDZ" evidence="5">
    <location>
        <begin position="4"/>
        <end position="86"/>
    </location>
</feature>
<feature type="compositionally biased region" description="Basic and acidic residues" evidence="4">
    <location>
        <begin position="358"/>
        <end position="386"/>
    </location>
</feature>
<evidence type="ECO:0000313" key="6">
    <source>
        <dbReference type="EMBL" id="JAV96088.1"/>
    </source>
</evidence>
<feature type="region of interest" description="Disordered" evidence="4">
    <location>
        <begin position="232"/>
        <end position="264"/>
    </location>
</feature>
<dbReference type="FunFam" id="2.30.42.10:FF:000055">
    <property type="entry name" value="PDZ and LIM domain protein 3"/>
    <property type="match status" value="1"/>
</dbReference>
<dbReference type="GO" id="GO:0061061">
    <property type="term" value="P:muscle structure development"/>
    <property type="evidence" value="ECO:0007669"/>
    <property type="project" value="TreeGrafter"/>
</dbReference>
<feature type="region of interest" description="Disordered" evidence="4">
    <location>
        <begin position="483"/>
        <end position="514"/>
    </location>
</feature>
<evidence type="ECO:0000256" key="2">
    <source>
        <dbReference type="ARBA" id="ARBA00022490"/>
    </source>
</evidence>
<dbReference type="InterPro" id="IPR036034">
    <property type="entry name" value="PDZ_sf"/>
</dbReference>
<organism evidence="6">
    <name type="scientific">Photinus pyralis</name>
    <name type="common">Common eastern firefly</name>
    <name type="synonym">Lampyris pyralis</name>
    <dbReference type="NCBI Taxonomy" id="7054"/>
    <lineage>
        <taxon>Eukaryota</taxon>
        <taxon>Metazoa</taxon>
        <taxon>Ecdysozoa</taxon>
        <taxon>Arthropoda</taxon>
        <taxon>Hexapoda</taxon>
        <taxon>Insecta</taxon>
        <taxon>Pterygota</taxon>
        <taxon>Neoptera</taxon>
        <taxon>Endopterygota</taxon>
        <taxon>Coleoptera</taxon>
        <taxon>Polyphaga</taxon>
        <taxon>Elateriformia</taxon>
        <taxon>Elateroidea</taxon>
        <taxon>Lampyridae</taxon>
        <taxon>Lampyrinae</taxon>
        <taxon>Photinus</taxon>
    </lineage>
</organism>
<keyword evidence="2" id="KW-0963">Cytoplasm</keyword>
<dbReference type="GO" id="GO:0051371">
    <property type="term" value="F:muscle alpha-actinin binding"/>
    <property type="evidence" value="ECO:0007669"/>
    <property type="project" value="TreeGrafter"/>
</dbReference>
<dbReference type="InterPro" id="IPR001478">
    <property type="entry name" value="PDZ"/>
</dbReference>
<keyword evidence="3" id="KW-0440">LIM domain</keyword>
<dbReference type="GO" id="GO:0030018">
    <property type="term" value="C:Z disc"/>
    <property type="evidence" value="ECO:0007669"/>
    <property type="project" value="TreeGrafter"/>
</dbReference>
<dbReference type="PANTHER" id="PTHR24214">
    <property type="entry name" value="PDZ AND LIM DOMAIN PROTEIN ZASP"/>
    <property type="match status" value="1"/>
</dbReference>
<dbReference type="InterPro" id="IPR050604">
    <property type="entry name" value="PDZ-LIM_domain"/>
</dbReference>
<sequence>MAVELKFHRTDNTPWGFRLTGGADCDIPLTVIKVLEGSIADRGGLQVSDVIVRINDKPTANCTHADAHELILLDENDLLFAVRRDYYDTEDEGDENNNEVSNIMGNYDQFIPPNFASIHDNPEEIHNGHSSFSSVTQDLIAEAISGEAEVIPGQNVLGVNFNKVDLSQSTILKVMEDQRHAEQTELKDRQWSTFLQKPERPILKPKSKEVDQPKAPPYQVVIKKQKRWGDTAPLEVQAEVTEDTVDRDESPPHDEIAGSDLDVDQEECEDCRGSENEDQLVELDQDVAEVGDPESIADEEEIELATEEEQPATPPMEEQLAQVQMQLEALAQLPSSIQDTLDAVTKQLCKILNATQLRTEENKLSDSEHSSREASVDRALEEKGLASEEEEGEISQKQEHFEETDSLDLSERGSNFNGEDNTEVELISNQSEYDQDLEEQINEEEHQRLLMEEEKLAQQERKMNPLEESHQRRLEQRPTNPLAPVQRPIILPGGRRWNEPDDALPAPKKKSGMTDERICETLDMYSETIVGHTKGINFLKYQPPPKNLDYLQKSEVYKLIHDMEPPAKGIATRPGVVAAEQDYYQQRN</sequence>
<dbReference type="PROSITE" id="PS50106">
    <property type="entry name" value="PDZ"/>
    <property type="match status" value="1"/>
</dbReference>
<dbReference type="SMART" id="SM00228">
    <property type="entry name" value="PDZ"/>
    <property type="match status" value="1"/>
</dbReference>
<keyword evidence="3" id="KW-0479">Metal-binding</keyword>
<accession>A0A1Y1NEW9</accession>
<proteinExistence type="predicted"/>
<feature type="compositionally biased region" description="Basic and acidic residues" evidence="4">
    <location>
        <begin position="394"/>
        <end position="403"/>
    </location>
</feature>